<dbReference type="InterPro" id="IPR014757">
    <property type="entry name" value="Tscrpt_reg_IclR_C"/>
</dbReference>
<keyword evidence="2" id="KW-0238">DNA-binding</keyword>
<dbReference type="GO" id="GO:0045892">
    <property type="term" value="P:negative regulation of DNA-templated transcription"/>
    <property type="evidence" value="ECO:0007669"/>
    <property type="project" value="TreeGrafter"/>
</dbReference>
<gene>
    <name evidence="7" type="ORF">NWE54_05935</name>
</gene>
<keyword evidence="1" id="KW-0805">Transcription regulation</keyword>
<dbReference type="AlphaFoldDB" id="A0A9E7ZQB5"/>
<evidence type="ECO:0000256" key="2">
    <source>
        <dbReference type="ARBA" id="ARBA00023125"/>
    </source>
</evidence>
<evidence type="ECO:0000256" key="4">
    <source>
        <dbReference type="SAM" id="MobiDB-lite"/>
    </source>
</evidence>
<feature type="domain" description="IclR-ED" evidence="6">
    <location>
        <begin position="93"/>
        <end position="274"/>
    </location>
</feature>
<dbReference type="SMART" id="SM00346">
    <property type="entry name" value="HTH_ICLR"/>
    <property type="match status" value="1"/>
</dbReference>
<dbReference type="PANTHER" id="PTHR30136:SF35">
    <property type="entry name" value="HTH-TYPE TRANSCRIPTIONAL REGULATOR RV1719"/>
    <property type="match status" value="1"/>
</dbReference>
<dbReference type="PANTHER" id="PTHR30136">
    <property type="entry name" value="HELIX-TURN-HELIX TRANSCRIPTIONAL REGULATOR, ICLR FAMILY"/>
    <property type="match status" value="1"/>
</dbReference>
<evidence type="ECO:0000259" key="6">
    <source>
        <dbReference type="PROSITE" id="PS51078"/>
    </source>
</evidence>
<dbReference type="InterPro" id="IPR050707">
    <property type="entry name" value="HTH_MetabolicPath_Reg"/>
</dbReference>
<dbReference type="InterPro" id="IPR036390">
    <property type="entry name" value="WH_DNA-bd_sf"/>
</dbReference>
<evidence type="ECO:0000313" key="7">
    <source>
        <dbReference type="EMBL" id="UZF88324.1"/>
    </source>
</evidence>
<dbReference type="GO" id="GO:0003700">
    <property type="term" value="F:DNA-binding transcription factor activity"/>
    <property type="evidence" value="ECO:0007669"/>
    <property type="project" value="TreeGrafter"/>
</dbReference>
<dbReference type="PROSITE" id="PS51078">
    <property type="entry name" value="ICLR_ED"/>
    <property type="match status" value="1"/>
</dbReference>
<feature type="domain" description="HTH iclR-type" evidence="5">
    <location>
        <begin position="30"/>
        <end position="92"/>
    </location>
</feature>
<sequence length="274" mass="30296">MTMPESRQNGRKSAAPPAERPGRKDDALMVNSVEKAFRVLSAFGRQHQTLNLSQVASETGMDVSAAQRFTHTLTKLGYLHKDAQTKRFELTAKTLDLGYHFVRSSRLLDRAMPYLMHLSKQTEETVNLTVREGTQIIFVSRFLSRHVLNTDVIIGTRMPAYATAPGIAMLSRLPEDEAMAIINASDPKPHTPSTTWQRDALREKLRQSAAQGYATAFEEVYLGDASIAAPIVDHHGRPEAAVNIATSTSRFSHEEVVSRFSSLVIAAAHAISRV</sequence>
<reference evidence="7" key="1">
    <citation type="submission" date="2022-08" db="EMBL/GenBank/DDBJ databases">
        <title>Complete Genome Sequences of 2 Bosea sp. soil isolates.</title>
        <authorList>
            <person name="Alvarez Arevalo M."/>
            <person name="Sterndorff E.B."/>
            <person name="Faurdal D."/>
            <person name="Joergensen T.S."/>
            <person name="Weber T."/>
        </authorList>
    </citation>
    <scope>NUCLEOTIDE SEQUENCE</scope>
    <source>
        <strain evidence="7">NBC_00436</strain>
    </source>
</reference>
<dbReference type="Pfam" id="PF09339">
    <property type="entry name" value="HTH_IclR"/>
    <property type="match status" value="1"/>
</dbReference>
<dbReference type="InterPro" id="IPR036388">
    <property type="entry name" value="WH-like_DNA-bd_sf"/>
</dbReference>
<evidence type="ECO:0000256" key="1">
    <source>
        <dbReference type="ARBA" id="ARBA00023015"/>
    </source>
</evidence>
<organism evidence="7">
    <name type="scientific">Bosea sp. NBC_00436</name>
    <dbReference type="NCBI Taxonomy" id="2969620"/>
    <lineage>
        <taxon>Bacteria</taxon>
        <taxon>Pseudomonadati</taxon>
        <taxon>Pseudomonadota</taxon>
        <taxon>Alphaproteobacteria</taxon>
        <taxon>Hyphomicrobiales</taxon>
        <taxon>Boseaceae</taxon>
        <taxon>Bosea</taxon>
    </lineage>
</organism>
<feature type="region of interest" description="Disordered" evidence="4">
    <location>
        <begin position="1"/>
        <end position="24"/>
    </location>
</feature>
<dbReference type="Gene3D" id="1.10.10.10">
    <property type="entry name" value="Winged helix-like DNA-binding domain superfamily/Winged helix DNA-binding domain"/>
    <property type="match status" value="1"/>
</dbReference>
<dbReference type="GO" id="GO:0003677">
    <property type="term" value="F:DNA binding"/>
    <property type="evidence" value="ECO:0007669"/>
    <property type="project" value="UniProtKB-KW"/>
</dbReference>
<accession>A0A9E7ZQB5</accession>
<dbReference type="Pfam" id="PF01614">
    <property type="entry name" value="IclR_C"/>
    <property type="match status" value="1"/>
</dbReference>
<protein>
    <submittedName>
        <fullName evidence="7">IclR family transcriptional regulator</fullName>
    </submittedName>
</protein>
<dbReference type="SUPFAM" id="SSF46785">
    <property type="entry name" value="Winged helix' DNA-binding domain"/>
    <property type="match status" value="1"/>
</dbReference>
<dbReference type="InterPro" id="IPR029016">
    <property type="entry name" value="GAF-like_dom_sf"/>
</dbReference>
<dbReference type="EMBL" id="CP102774">
    <property type="protein sequence ID" value="UZF88324.1"/>
    <property type="molecule type" value="Genomic_DNA"/>
</dbReference>
<evidence type="ECO:0000256" key="3">
    <source>
        <dbReference type="ARBA" id="ARBA00023163"/>
    </source>
</evidence>
<keyword evidence="3" id="KW-0804">Transcription</keyword>
<dbReference type="SUPFAM" id="SSF55781">
    <property type="entry name" value="GAF domain-like"/>
    <property type="match status" value="1"/>
</dbReference>
<proteinExistence type="predicted"/>
<evidence type="ECO:0000259" key="5">
    <source>
        <dbReference type="PROSITE" id="PS51077"/>
    </source>
</evidence>
<dbReference type="InterPro" id="IPR005471">
    <property type="entry name" value="Tscrpt_reg_IclR_N"/>
</dbReference>
<name>A0A9E7ZQB5_9HYPH</name>
<dbReference type="Gene3D" id="3.30.450.40">
    <property type="match status" value="1"/>
</dbReference>
<dbReference type="PROSITE" id="PS51077">
    <property type="entry name" value="HTH_ICLR"/>
    <property type="match status" value="1"/>
</dbReference>